<dbReference type="PROSITE" id="PS50929">
    <property type="entry name" value="ABC_TM1F"/>
    <property type="match status" value="1"/>
</dbReference>
<feature type="transmembrane region" description="Helical" evidence="9">
    <location>
        <begin position="157"/>
        <end position="174"/>
    </location>
</feature>
<dbReference type="AlphaFoldDB" id="A0A931ASZ5"/>
<evidence type="ECO:0000256" key="4">
    <source>
        <dbReference type="ARBA" id="ARBA00022692"/>
    </source>
</evidence>
<dbReference type="GO" id="GO:0005524">
    <property type="term" value="F:ATP binding"/>
    <property type="evidence" value="ECO:0007669"/>
    <property type="project" value="UniProtKB-KW"/>
</dbReference>
<dbReference type="GO" id="GO:0015421">
    <property type="term" value="F:ABC-type oligopeptide transporter activity"/>
    <property type="evidence" value="ECO:0007669"/>
    <property type="project" value="TreeGrafter"/>
</dbReference>
<evidence type="ECO:0000313" key="12">
    <source>
        <dbReference type="EMBL" id="MBF8435920.1"/>
    </source>
</evidence>
<dbReference type="InterPro" id="IPR011527">
    <property type="entry name" value="ABC1_TM_dom"/>
</dbReference>
<keyword evidence="4 9" id="KW-0812">Transmembrane</keyword>
<dbReference type="SUPFAM" id="SSF90123">
    <property type="entry name" value="ABC transporter transmembrane region"/>
    <property type="match status" value="1"/>
</dbReference>
<dbReference type="InterPro" id="IPR036640">
    <property type="entry name" value="ABC1_TM_sf"/>
</dbReference>
<dbReference type="PROSITE" id="PS50893">
    <property type="entry name" value="ABC_TRANSPORTER_2"/>
    <property type="match status" value="1"/>
</dbReference>
<dbReference type="InterPro" id="IPR003593">
    <property type="entry name" value="AAA+_ATPase"/>
</dbReference>
<evidence type="ECO:0000256" key="3">
    <source>
        <dbReference type="ARBA" id="ARBA00022475"/>
    </source>
</evidence>
<dbReference type="PANTHER" id="PTHR43394">
    <property type="entry name" value="ATP-DEPENDENT PERMEASE MDL1, MITOCHONDRIAL"/>
    <property type="match status" value="1"/>
</dbReference>
<gene>
    <name evidence="12" type="ORF">I0Q91_02405</name>
</gene>
<evidence type="ECO:0000256" key="6">
    <source>
        <dbReference type="ARBA" id="ARBA00022840"/>
    </source>
</evidence>
<evidence type="ECO:0000256" key="2">
    <source>
        <dbReference type="ARBA" id="ARBA00022448"/>
    </source>
</evidence>
<keyword evidence="8 9" id="KW-0472">Membrane</keyword>
<comment type="caution">
    <text evidence="12">The sequence shown here is derived from an EMBL/GenBank/DDBJ whole genome shotgun (WGS) entry which is preliminary data.</text>
</comment>
<organism evidence="12 13">
    <name type="scientific">Halonatronomonas betaini</name>
    <dbReference type="NCBI Taxonomy" id="2778430"/>
    <lineage>
        <taxon>Bacteria</taxon>
        <taxon>Bacillati</taxon>
        <taxon>Bacillota</taxon>
        <taxon>Clostridia</taxon>
        <taxon>Halanaerobiales</taxon>
        <taxon>Halarsenatibacteraceae</taxon>
        <taxon>Halonatronomonas</taxon>
    </lineage>
</organism>
<keyword evidence="5" id="KW-0547">Nucleotide-binding</keyword>
<dbReference type="InterPro" id="IPR039421">
    <property type="entry name" value="Type_1_exporter"/>
</dbReference>
<evidence type="ECO:0000259" key="10">
    <source>
        <dbReference type="PROSITE" id="PS50893"/>
    </source>
</evidence>
<feature type="transmembrane region" description="Helical" evidence="9">
    <location>
        <begin position="259"/>
        <end position="283"/>
    </location>
</feature>
<dbReference type="Gene3D" id="1.20.1560.10">
    <property type="entry name" value="ABC transporter type 1, transmembrane domain"/>
    <property type="match status" value="1"/>
</dbReference>
<dbReference type="EMBL" id="JADPIE010000001">
    <property type="protein sequence ID" value="MBF8435920.1"/>
    <property type="molecule type" value="Genomic_DNA"/>
</dbReference>
<dbReference type="Pfam" id="PF00005">
    <property type="entry name" value="ABC_tran"/>
    <property type="match status" value="1"/>
</dbReference>
<feature type="transmembrane region" description="Helical" evidence="9">
    <location>
        <begin position="180"/>
        <end position="197"/>
    </location>
</feature>
<dbReference type="InterPro" id="IPR017871">
    <property type="entry name" value="ABC_transporter-like_CS"/>
</dbReference>
<sequence>MKSIKLALNYMQTKKSKYLMAFFSIGMAAILMLINPLIIKITIDSIIGDAPLNLPAPILNIFGDYLSNDNLINQLWLPAVLILLVTVLRGVFLYLKGKWAAEGAEEFARNLRNELFEHLQYLDFNYHLRKDTGDLIQRSTSDLDTIRRFLSIQLVEVGRAFFMLSTVLIIMLSLDLYMTIISMMVVPIIFIFAYIFFKKVKVAFKASDEAEARLSTVIQENLTGVRVVKAFAKQPYEKVKFDQKNKEHKDLTFHLIKLLAYYWSFSDLICFVQIGIVLIAGSFRAASGQLTLGSMVVFTTYIGMLLWPVRQTGRILTDMGKAEIAFDRINEILAEPRENYRGYGYDRELTGNIEVNNLSFAYENELVLDDISFEIKSGEKLGILGTTGSGKSTLAYILTRLLDYKEGSIKIDGIELKEYDRGLIREQIGLILQEPFLFAKTIKENIVIGAKDNEKLIKPSVEVAQFDKVIENFKDEYETEVGEKGVSLSGGQKQRLAIARTLIKNSPIIIFDDSLSAVDTKTDFLIRKSLSERYGDKTMIIISHRIDTLADTDQVIVMDKGKIVQKGRHENLISESGLYNRTWKIQSQTEID</sequence>
<feature type="domain" description="ABC transmembrane type-1" evidence="11">
    <location>
        <begin position="19"/>
        <end position="321"/>
    </location>
</feature>
<keyword evidence="7 9" id="KW-1133">Transmembrane helix</keyword>
<dbReference type="CDD" id="cd18542">
    <property type="entry name" value="ABC_6TM_YknU_like"/>
    <property type="match status" value="1"/>
</dbReference>
<dbReference type="GO" id="GO:0005886">
    <property type="term" value="C:plasma membrane"/>
    <property type="evidence" value="ECO:0007669"/>
    <property type="project" value="UniProtKB-SubCell"/>
</dbReference>
<protein>
    <submittedName>
        <fullName evidence="12">ABC transporter ATP-binding protein</fullName>
    </submittedName>
</protein>
<dbReference type="InterPro" id="IPR003439">
    <property type="entry name" value="ABC_transporter-like_ATP-bd"/>
</dbReference>
<keyword evidence="13" id="KW-1185">Reference proteome</keyword>
<keyword evidence="6 12" id="KW-0067">ATP-binding</keyword>
<evidence type="ECO:0000256" key="5">
    <source>
        <dbReference type="ARBA" id="ARBA00022741"/>
    </source>
</evidence>
<evidence type="ECO:0000256" key="9">
    <source>
        <dbReference type="SAM" id="Phobius"/>
    </source>
</evidence>
<feature type="transmembrane region" description="Helical" evidence="9">
    <location>
        <begin position="289"/>
        <end position="309"/>
    </location>
</feature>
<keyword evidence="2" id="KW-0813">Transport</keyword>
<dbReference type="RefSeq" id="WP_270452635.1">
    <property type="nucleotide sequence ID" value="NZ_JADPIE010000001.1"/>
</dbReference>
<feature type="transmembrane region" description="Helical" evidence="9">
    <location>
        <begin position="21"/>
        <end position="43"/>
    </location>
</feature>
<dbReference type="SUPFAM" id="SSF52540">
    <property type="entry name" value="P-loop containing nucleoside triphosphate hydrolases"/>
    <property type="match status" value="1"/>
</dbReference>
<dbReference type="SMART" id="SM00382">
    <property type="entry name" value="AAA"/>
    <property type="match status" value="1"/>
</dbReference>
<dbReference type="PROSITE" id="PS00211">
    <property type="entry name" value="ABC_TRANSPORTER_1"/>
    <property type="match status" value="1"/>
</dbReference>
<accession>A0A931ASZ5</accession>
<feature type="domain" description="ABC transporter" evidence="10">
    <location>
        <begin position="353"/>
        <end position="585"/>
    </location>
</feature>
<dbReference type="Gene3D" id="3.40.50.300">
    <property type="entry name" value="P-loop containing nucleotide triphosphate hydrolases"/>
    <property type="match status" value="1"/>
</dbReference>
<evidence type="ECO:0000313" key="13">
    <source>
        <dbReference type="Proteomes" id="UP000621436"/>
    </source>
</evidence>
<evidence type="ECO:0000256" key="8">
    <source>
        <dbReference type="ARBA" id="ARBA00023136"/>
    </source>
</evidence>
<dbReference type="PANTHER" id="PTHR43394:SF1">
    <property type="entry name" value="ATP-BINDING CASSETTE SUB-FAMILY B MEMBER 10, MITOCHONDRIAL"/>
    <property type="match status" value="1"/>
</dbReference>
<dbReference type="FunFam" id="3.40.50.300:FF:000221">
    <property type="entry name" value="Multidrug ABC transporter ATP-binding protein"/>
    <property type="match status" value="1"/>
</dbReference>
<evidence type="ECO:0000259" key="11">
    <source>
        <dbReference type="PROSITE" id="PS50929"/>
    </source>
</evidence>
<keyword evidence="3" id="KW-1003">Cell membrane</keyword>
<dbReference type="GO" id="GO:0016887">
    <property type="term" value="F:ATP hydrolysis activity"/>
    <property type="evidence" value="ECO:0007669"/>
    <property type="project" value="InterPro"/>
</dbReference>
<dbReference type="InterPro" id="IPR027417">
    <property type="entry name" value="P-loop_NTPase"/>
</dbReference>
<reference evidence="12" key="1">
    <citation type="submission" date="2020-11" db="EMBL/GenBank/DDBJ databases">
        <title>Halonatronomonas betainensis gen. nov., sp. nov. a novel haloalkaliphilic representative of the family Halanaerobiacae capable of betaine degradation.</title>
        <authorList>
            <person name="Boltyanskaya Y."/>
            <person name="Kevbrin V."/>
            <person name="Detkova E."/>
            <person name="Grouzdev D.S."/>
            <person name="Koziaeva V."/>
            <person name="Zhilina T."/>
        </authorList>
    </citation>
    <scope>NUCLEOTIDE SEQUENCE</scope>
    <source>
        <strain evidence="12">Z-7014</strain>
    </source>
</reference>
<proteinExistence type="predicted"/>
<evidence type="ECO:0000256" key="1">
    <source>
        <dbReference type="ARBA" id="ARBA00004651"/>
    </source>
</evidence>
<name>A0A931ASZ5_9FIRM</name>
<dbReference type="Pfam" id="PF00664">
    <property type="entry name" value="ABC_membrane"/>
    <property type="match status" value="1"/>
</dbReference>
<dbReference type="Proteomes" id="UP000621436">
    <property type="component" value="Unassembled WGS sequence"/>
</dbReference>
<comment type="subcellular location">
    <subcellularLocation>
        <location evidence="1">Cell membrane</location>
        <topology evidence="1">Multi-pass membrane protein</topology>
    </subcellularLocation>
</comment>
<feature type="transmembrane region" description="Helical" evidence="9">
    <location>
        <begin position="75"/>
        <end position="95"/>
    </location>
</feature>
<evidence type="ECO:0000256" key="7">
    <source>
        <dbReference type="ARBA" id="ARBA00022989"/>
    </source>
</evidence>